<feature type="compositionally biased region" description="Low complexity" evidence="1">
    <location>
        <begin position="313"/>
        <end position="327"/>
    </location>
</feature>
<dbReference type="OrthoDB" id="59719at2759"/>
<dbReference type="OMA" id="PSECRHD"/>
<dbReference type="KEGG" id="spar:SPRG_18746"/>
<reference evidence="2 3" key="1">
    <citation type="journal article" date="2013" name="PLoS Genet.">
        <title>Distinctive expansion of potential virulence genes in the genome of the oomycete fish pathogen Saprolegnia parasitica.</title>
        <authorList>
            <person name="Jiang R.H."/>
            <person name="de Bruijn I."/>
            <person name="Haas B.J."/>
            <person name="Belmonte R."/>
            <person name="Lobach L."/>
            <person name="Christie J."/>
            <person name="van den Ackerveken G."/>
            <person name="Bottin A."/>
            <person name="Bulone V."/>
            <person name="Diaz-Moreno S.M."/>
            <person name="Dumas B."/>
            <person name="Fan L."/>
            <person name="Gaulin E."/>
            <person name="Govers F."/>
            <person name="Grenville-Briggs L.J."/>
            <person name="Horner N.R."/>
            <person name="Levin J.Z."/>
            <person name="Mammella M."/>
            <person name="Meijer H.J."/>
            <person name="Morris P."/>
            <person name="Nusbaum C."/>
            <person name="Oome S."/>
            <person name="Phillips A.J."/>
            <person name="van Rooyen D."/>
            <person name="Rzeszutek E."/>
            <person name="Saraiva M."/>
            <person name="Secombes C.J."/>
            <person name="Seidl M.F."/>
            <person name="Snel B."/>
            <person name="Stassen J.H."/>
            <person name="Sykes S."/>
            <person name="Tripathy S."/>
            <person name="van den Berg H."/>
            <person name="Vega-Arreguin J.C."/>
            <person name="Wawra S."/>
            <person name="Young S.K."/>
            <person name="Zeng Q."/>
            <person name="Dieguez-Uribeondo J."/>
            <person name="Russ C."/>
            <person name="Tyler B.M."/>
            <person name="van West P."/>
        </authorList>
    </citation>
    <scope>NUCLEOTIDE SEQUENCE [LARGE SCALE GENOMIC DNA]</scope>
    <source>
        <strain evidence="2 3">CBS 223.65</strain>
    </source>
</reference>
<dbReference type="GeneID" id="24140267"/>
<dbReference type="RefSeq" id="XP_012213578.1">
    <property type="nucleotide sequence ID" value="XM_012358188.1"/>
</dbReference>
<organism evidence="2 3">
    <name type="scientific">Saprolegnia parasitica (strain CBS 223.65)</name>
    <dbReference type="NCBI Taxonomy" id="695850"/>
    <lineage>
        <taxon>Eukaryota</taxon>
        <taxon>Sar</taxon>
        <taxon>Stramenopiles</taxon>
        <taxon>Oomycota</taxon>
        <taxon>Saprolegniomycetes</taxon>
        <taxon>Saprolegniales</taxon>
        <taxon>Saprolegniaceae</taxon>
        <taxon>Saprolegnia</taxon>
    </lineage>
</organism>
<evidence type="ECO:0000256" key="1">
    <source>
        <dbReference type="SAM" id="MobiDB-lite"/>
    </source>
</evidence>
<accession>A0A067BBK7</accession>
<gene>
    <name evidence="2" type="ORF">SPRG_18746</name>
</gene>
<dbReference type="AlphaFoldDB" id="A0A067BBK7"/>
<dbReference type="STRING" id="695850.A0A067BBK7"/>
<protein>
    <submittedName>
        <fullName evidence="2">Uncharacterized protein</fullName>
    </submittedName>
</protein>
<proteinExistence type="predicted"/>
<feature type="compositionally biased region" description="Basic and acidic residues" evidence="1">
    <location>
        <begin position="329"/>
        <end position="341"/>
    </location>
</feature>
<feature type="region of interest" description="Disordered" evidence="1">
    <location>
        <begin position="298"/>
        <end position="364"/>
    </location>
</feature>
<evidence type="ECO:0000313" key="2">
    <source>
        <dbReference type="EMBL" id="KDO15714.1"/>
    </source>
</evidence>
<dbReference type="Gene3D" id="1.25.40.20">
    <property type="entry name" value="Ankyrin repeat-containing domain"/>
    <property type="match status" value="1"/>
</dbReference>
<keyword evidence="3" id="KW-1185">Reference proteome</keyword>
<dbReference type="EMBL" id="KK584615">
    <property type="protein sequence ID" value="KDO15714.1"/>
    <property type="molecule type" value="Genomic_DNA"/>
</dbReference>
<dbReference type="VEuPathDB" id="FungiDB:SPRG_18746"/>
<name>A0A067BBK7_SAPPC</name>
<sequence length="364" mass="40823">MGNSPSVLESITSFSDINDVQKALQETPDSAAIDVVQAFHACAYLATTCQRLQCILELFLKHGVDVNAMDPQRNNWTILHHMFVAQKTFVLPYLLARGARPTRDLNGLAPHDYLHKSKHDHYVRAYLETTSSSLSEHPSSDPAFTEPCVVQIVHDWKRDTHELGELLHVKCKGAPGYVQLIYHENDSPEGLQEEAVFDQFIQVEKEKTISFSTAHLPAQAVVHVLYVACDKHMMHRQVQASDGPLSIQANVEKFVFTVNGEAFHHANPVLDGMVFPTMREFQQFMKMMKSDKLDAVRYEDESVSNQEDTSDASPSETSNNETPTTPNQDDEKPSACRHAELPTDEASSNQRTDEASSNQLECDV</sequence>
<evidence type="ECO:0000313" key="3">
    <source>
        <dbReference type="Proteomes" id="UP000030745"/>
    </source>
</evidence>
<dbReference type="InterPro" id="IPR036770">
    <property type="entry name" value="Ankyrin_rpt-contain_sf"/>
</dbReference>
<dbReference type="Proteomes" id="UP000030745">
    <property type="component" value="Unassembled WGS sequence"/>
</dbReference>
<feature type="compositionally biased region" description="Polar residues" evidence="1">
    <location>
        <begin position="345"/>
        <end position="364"/>
    </location>
</feature>
<dbReference type="SUPFAM" id="SSF48403">
    <property type="entry name" value="Ankyrin repeat"/>
    <property type="match status" value="1"/>
</dbReference>